<evidence type="ECO:0000256" key="4">
    <source>
        <dbReference type="ARBA" id="ARBA00022989"/>
    </source>
</evidence>
<feature type="transmembrane region" description="Helical" evidence="7">
    <location>
        <begin position="71"/>
        <end position="92"/>
    </location>
</feature>
<dbReference type="EMBL" id="JBBJBU010000008">
    <property type="protein sequence ID" value="KAK7204506.1"/>
    <property type="molecule type" value="Genomic_DNA"/>
</dbReference>
<dbReference type="Gene3D" id="1.20.1080.10">
    <property type="entry name" value="Glycerol uptake facilitator protein"/>
    <property type="match status" value="1"/>
</dbReference>
<dbReference type="InterPro" id="IPR023271">
    <property type="entry name" value="Aquaporin-like"/>
</dbReference>
<comment type="subcellular location">
    <subcellularLocation>
        <location evidence="1">Membrane</location>
        <topology evidence="1">Multi-pass membrane protein</topology>
    </subcellularLocation>
</comment>
<keyword evidence="9" id="KW-1185">Reference proteome</keyword>
<accession>A0ABR1F3T5</accession>
<evidence type="ECO:0000256" key="6">
    <source>
        <dbReference type="RuleBase" id="RU000477"/>
    </source>
</evidence>
<dbReference type="Pfam" id="PF00230">
    <property type="entry name" value="MIP"/>
    <property type="match status" value="1"/>
</dbReference>
<sequence>MAITTLRSTEKPSRPQNITVLGLPDGLRNHFVAMVGEFCGTFLFLFFAYAIAQAANSTTDAISTPNPAQLVMISAGFGFSLAANVFTFFRVSGGQFNPCVSLSLALVGAISPIRAAICSFAQIVAGIAAAAAVDSLTPGPILYANSLGEGVSKTRGLFLEMFMTAQLCIAVLMLAATKHRSRPMAPLGIGLALFIDHLVGVFFTGAGVNPARSFGPAVVIPSFPVYHWIYWVGPILGAIIAAGLFHFLKFFHYETTNSSQDDDGFAEIEESLKSRV</sequence>
<keyword evidence="6" id="KW-0813">Transport</keyword>
<dbReference type="PANTHER" id="PTHR19139:SF199">
    <property type="entry name" value="MIP17260P"/>
    <property type="match status" value="1"/>
</dbReference>
<feature type="transmembrane region" description="Helical" evidence="7">
    <location>
        <begin position="31"/>
        <end position="51"/>
    </location>
</feature>
<dbReference type="Proteomes" id="UP001498771">
    <property type="component" value="Unassembled WGS sequence"/>
</dbReference>
<dbReference type="RefSeq" id="XP_064767539.1">
    <property type="nucleotide sequence ID" value="XM_064913046.1"/>
</dbReference>
<dbReference type="InterPro" id="IPR034294">
    <property type="entry name" value="Aquaporin_transptr"/>
</dbReference>
<gene>
    <name evidence="8" type="ORF">BZA70DRAFT_280909</name>
</gene>
<dbReference type="SUPFAM" id="SSF81338">
    <property type="entry name" value="Aquaporin-like"/>
    <property type="match status" value="1"/>
</dbReference>
<feature type="transmembrane region" description="Helical" evidence="7">
    <location>
        <begin position="187"/>
        <end position="208"/>
    </location>
</feature>
<keyword evidence="5 7" id="KW-0472">Membrane</keyword>
<dbReference type="PRINTS" id="PR00783">
    <property type="entry name" value="MINTRINSICP"/>
</dbReference>
<protein>
    <submittedName>
        <fullName evidence="8">Aquaporin-like protein</fullName>
    </submittedName>
</protein>
<feature type="transmembrane region" description="Helical" evidence="7">
    <location>
        <begin position="104"/>
        <end position="133"/>
    </location>
</feature>
<evidence type="ECO:0000256" key="5">
    <source>
        <dbReference type="ARBA" id="ARBA00023136"/>
    </source>
</evidence>
<keyword evidence="3 6" id="KW-0812">Transmembrane</keyword>
<comment type="caution">
    <text evidence="8">The sequence shown here is derived from an EMBL/GenBank/DDBJ whole genome shotgun (WGS) entry which is preliminary data.</text>
</comment>
<name>A0ABR1F3T5_9ASCO</name>
<evidence type="ECO:0000256" key="1">
    <source>
        <dbReference type="ARBA" id="ARBA00004141"/>
    </source>
</evidence>
<evidence type="ECO:0000256" key="3">
    <source>
        <dbReference type="ARBA" id="ARBA00022692"/>
    </source>
</evidence>
<proteinExistence type="inferred from homology"/>
<feature type="transmembrane region" description="Helical" evidence="7">
    <location>
        <begin position="228"/>
        <end position="248"/>
    </location>
</feature>
<evidence type="ECO:0000256" key="7">
    <source>
        <dbReference type="SAM" id="Phobius"/>
    </source>
</evidence>
<reference evidence="8 9" key="1">
    <citation type="submission" date="2024-03" db="EMBL/GenBank/DDBJ databases">
        <title>Genome-scale model development and genomic sequencing of the oleaginous clade Lipomyces.</title>
        <authorList>
            <consortium name="Lawrence Berkeley National Laboratory"/>
            <person name="Czajka J.J."/>
            <person name="Han Y."/>
            <person name="Kim J."/>
            <person name="Mondo S.J."/>
            <person name="Hofstad B.A."/>
            <person name="Robles A."/>
            <person name="Haridas S."/>
            <person name="Riley R."/>
            <person name="LaButti K."/>
            <person name="Pangilinan J."/>
            <person name="Andreopoulos W."/>
            <person name="Lipzen A."/>
            <person name="Yan J."/>
            <person name="Wang M."/>
            <person name="Ng V."/>
            <person name="Grigoriev I.V."/>
            <person name="Spatafora J.W."/>
            <person name="Magnuson J.K."/>
            <person name="Baker S.E."/>
            <person name="Pomraning K.R."/>
        </authorList>
    </citation>
    <scope>NUCLEOTIDE SEQUENCE [LARGE SCALE GENOMIC DNA]</scope>
    <source>
        <strain evidence="8 9">Phaff 52-87</strain>
    </source>
</reference>
<dbReference type="InterPro" id="IPR000425">
    <property type="entry name" value="MIP"/>
</dbReference>
<organism evidence="8 9">
    <name type="scientific">Myxozyma melibiosi</name>
    <dbReference type="NCBI Taxonomy" id="54550"/>
    <lineage>
        <taxon>Eukaryota</taxon>
        <taxon>Fungi</taxon>
        <taxon>Dikarya</taxon>
        <taxon>Ascomycota</taxon>
        <taxon>Saccharomycotina</taxon>
        <taxon>Lipomycetes</taxon>
        <taxon>Lipomycetales</taxon>
        <taxon>Lipomycetaceae</taxon>
        <taxon>Myxozyma</taxon>
    </lineage>
</organism>
<keyword evidence="4 7" id="KW-1133">Transmembrane helix</keyword>
<evidence type="ECO:0000313" key="9">
    <source>
        <dbReference type="Proteomes" id="UP001498771"/>
    </source>
</evidence>
<feature type="transmembrane region" description="Helical" evidence="7">
    <location>
        <begin position="157"/>
        <end position="175"/>
    </location>
</feature>
<dbReference type="GeneID" id="90038558"/>
<evidence type="ECO:0000313" key="8">
    <source>
        <dbReference type="EMBL" id="KAK7204506.1"/>
    </source>
</evidence>
<evidence type="ECO:0000256" key="2">
    <source>
        <dbReference type="ARBA" id="ARBA00006175"/>
    </source>
</evidence>
<dbReference type="PANTHER" id="PTHR19139">
    <property type="entry name" value="AQUAPORIN TRANSPORTER"/>
    <property type="match status" value="1"/>
</dbReference>
<comment type="similarity">
    <text evidence="2 6">Belongs to the MIP/aquaporin (TC 1.A.8) family.</text>
</comment>